<evidence type="ECO:0000313" key="3">
    <source>
        <dbReference type="EMBL" id="ANI17311.1"/>
    </source>
</evidence>
<dbReference type="AlphaFoldDB" id="A0A1A9KIQ3"/>
<gene>
    <name evidence="3" type="ORF">A9C11_26460</name>
</gene>
<feature type="region of interest" description="Disordered" evidence="1">
    <location>
        <begin position="144"/>
        <end position="186"/>
    </location>
</feature>
<dbReference type="EMBL" id="CP015878">
    <property type="protein sequence ID" value="ANI17311.1"/>
    <property type="molecule type" value="Genomic_DNA"/>
</dbReference>
<accession>A0A1A9KIQ3</accession>
<name>A0A1A9KIQ3_9PSED</name>
<sequence length="424" mass="47267">MSRSTRWLLGVLVLLVGAAVAWYLYQNLRPYPEKIEHGPSPEVRANPYLAAERFLRGRGLRVDSAKGLEVLDNLPSQGHTLILLGGRENVTPAQNRALLDWARRGGHLIVTAERLWDEKDGKSGDLLLDPLGIQQYLTEDLDKGASADKPEADGEAAPPAKVPPPKGVEQPASPAADPAKAGEEEDADAYPDLTKLYLENEQAPAYIGFDTEYHLYDSKNLAYAWANSHDATHLLQLQLGDGLVTVLTDNWIWQTANLDAYDNAWLLWYLTQDSAVTLVYRADGDSLLNLLLRNYPQALVALALLLALLLWRAGQRQGPLQPVPSRARRQLVEHLRAGADFLLRQRGHVALVQGLQRDVLRRARQRQPGFERLPIAEQWQLLGRMTRLPVSAISQAMRPYPAPRMSAAEFTRQVAHLQSLRNAL</sequence>
<dbReference type="InterPro" id="IPR029062">
    <property type="entry name" value="Class_I_gatase-like"/>
</dbReference>
<organism evidence="3 4">
    <name type="scientific">Pseudomonas citronellolis</name>
    <dbReference type="NCBI Taxonomy" id="53408"/>
    <lineage>
        <taxon>Bacteria</taxon>
        <taxon>Pseudomonadati</taxon>
        <taxon>Pseudomonadota</taxon>
        <taxon>Gammaproteobacteria</taxon>
        <taxon>Pseudomonadales</taxon>
        <taxon>Pseudomonadaceae</taxon>
        <taxon>Pseudomonas</taxon>
    </lineage>
</organism>
<evidence type="ECO:0000256" key="1">
    <source>
        <dbReference type="SAM" id="MobiDB-lite"/>
    </source>
</evidence>
<dbReference type="InterPro" id="IPR025646">
    <property type="entry name" value="DUF4350"/>
</dbReference>
<dbReference type="SUPFAM" id="SSF52317">
    <property type="entry name" value="Class I glutamine amidotransferase-like"/>
    <property type="match status" value="1"/>
</dbReference>
<protein>
    <recommendedName>
        <fullName evidence="2">DUF4350 domain-containing protein</fullName>
    </recommendedName>
</protein>
<proteinExistence type="predicted"/>
<reference evidence="3 4" key="1">
    <citation type="submission" date="2016-05" db="EMBL/GenBank/DDBJ databases">
        <title>Genome Sequence of Pseudomonas citronellolis Strain SJTE-3, an Estrogens and Persistent Organic Pollutants degradation strain.</title>
        <authorList>
            <person name="Liang R."/>
        </authorList>
    </citation>
    <scope>NUCLEOTIDE SEQUENCE [LARGE SCALE GENOMIC DNA]</scope>
    <source>
        <strain evidence="3 4">SJTE-3</strain>
    </source>
</reference>
<evidence type="ECO:0000259" key="2">
    <source>
        <dbReference type="Pfam" id="PF14258"/>
    </source>
</evidence>
<dbReference type="RefSeq" id="WP_064584306.1">
    <property type="nucleotide sequence ID" value="NZ_CP015878.1"/>
</dbReference>
<feature type="domain" description="DUF4350" evidence="2">
    <location>
        <begin position="43"/>
        <end position="271"/>
    </location>
</feature>
<dbReference type="Pfam" id="PF14258">
    <property type="entry name" value="DUF4350"/>
    <property type="match status" value="1"/>
</dbReference>
<dbReference type="Proteomes" id="UP000077748">
    <property type="component" value="Chromosome"/>
</dbReference>
<evidence type="ECO:0000313" key="4">
    <source>
        <dbReference type="Proteomes" id="UP000077748"/>
    </source>
</evidence>